<comment type="catalytic activity">
    <reaction evidence="1 7">
        <text>Thiol-dependent hydrolysis of ester, thioester, amide, peptide and isopeptide bonds formed by the C-terminal Gly of ubiquitin (a 76-residue protein attached to proteins as an intracellular targeting signal).</text>
        <dbReference type="EC" id="3.4.19.12"/>
    </reaction>
</comment>
<dbReference type="PANTHER" id="PTHR10589:SF29">
    <property type="entry name" value="UBIQUITIN CARBOXYL-TERMINAL HYDROLASE"/>
    <property type="match status" value="1"/>
</dbReference>
<feature type="compositionally biased region" description="Basic residues" evidence="8">
    <location>
        <begin position="211"/>
        <end position="223"/>
    </location>
</feature>
<dbReference type="Gene3D" id="3.40.532.10">
    <property type="entry name" value="Peptidase C12, ubiquitin carboxyl-terminal hydrolase"/>
    <property type="match status" value="1"/>
</dbReference>
<dbReference type="GO" id="GO:0016579">
    <property type="term" value="P:protein deubiquitination"/>
    <property type="evidence" value="ECO:0007669"/>
    <property type="project" value="TreeGrafter"/>
</dbReference>
<dbReference type="EMBL" id="KN846958">
    <property type="protein sequence ID" value="KIW69380.1"/>
    <property type="molecule type" value="Genomic_DNA"/>
</dbReference>
<keyword evidence="11" id="KW-1185">Reference proteome</keyword>
<feature type="compositionally biased region" description="Polar residues" evidence="8">
    <location>
        <begin position="24"/>
        <end position="41"/>
    </location>
</feature>
<dbReference type="GO" id="GO:0006511">
    <property type="term" value="P:ubiquitin-dependent protein catabolic process"/>
    <property type="evidence" value="ECO:0007669"/>
    <property type="project" value="UniProtKB-UniRule"/>
</dbReference>
<feature type="active site" description="Proton donor" evidence="7">
    <location>
        <position position="237"/>
    </location>
</feature>
<organism evidence="10 11">
    <name type="scientific">Phialophora macrospora</name>
    <dbReference type="NCBI Taxonomy" id="1851006"/>
    <lineage>
        <taxon>Eukaryota</taxon>
        <taxon>Fungi</taxon>
        <taxon>Dikarya</taxon>
        <taxon>Ascomycota</taxon>
        <taxon>Pezizomycotina</taxon>
        <taxon>Eurotiomycetes</taxon>
        <taxon>Chaetothyriomycetidae</taxon>
        <taxon>Chaetothyriales</taxon>
        <taxon>Herpotrichiellaceae</taxon>
        <taxon>Phialophora</taxon>
    </lineage>
</organism>
<feature type="active site" description="Nucleophile" evidence="7">
    <location>
        <position position="134"/>
    </location>
</feature>
<dbReference type="InterPro" id="IPR038765">
    <property type="entry name" value="Papain-like_cys_pep_sf"/>
</dbReference>
<dbReference type="PANTHER" id="PTHR10589">
    <property type="entry name" value="UBIQUITIN CARBOXYL-TERMINAL HYDROLASE"/>
    <property type="match status" value="1"/>
</dbReference>
<evidence type="ECO:0000256" key="2">
    <source>
        <dbReference type="ARBA" id="ARBA00012759"/>
    </source>
</evidence>
<evidence type="ECO:0000313" key="11">
    <source>
        <dbReference type="Proteomes" id="UP000054266"/>
    </source>
</evidence>
<dbReference type="Pfam" id="PF01088">
    <property type="entry name" value="Peptidase_C12"/>
    <property type="match status" value="1"/>
</dbReference>
<dbReference type="AlphaFoldDB" id="A0A0D2FS58"/>
<keyword evidence="4 7" id="KW-0833">Ubl conjugation pathway</keyword>
<dbReference type="STRING" id="5601.A0A0D2FS58"/>
<proteinExistence type="inferred from homology"/>
<name>A0A0D2FS58_9EURO</name>
<evidence type="ECO:0000256" key="5">
    <source>
        <dbReference type="ARBA" id="ARBA00022801"/>
    </source>
</evidence>
<dbReference type="EC" id="3.4.19.12" evidence="2 7"/>
<dbReference type="SUPFAM" id="SSF54001">
    <property type="entry name" value="Cysteine proteinases"/>
    <property type="match status" value="1"/>
</dbReference>
<dbReference type="PROSITE" id="PS52048">
    <property type="entry name" value="UCH_DOMAIN"/>
    <property type="match status" value="1"/>
</dbReference>
<evidence type="ECO:0000256" key="8">
    <source>
        <dbReference type="SAM" id="MobiDB-lite"/>
    </source>
</evidence>
<evidence type="ECO:0000313" key="10">
    <source>
        <dbReference type="EMBL" id="KIW69380.1"/>
    </source>
</evidence>
<evidence type="ECO:0000256" key="7">
    <source>
        <dbReference type="PROSITE-ProRule" id="PRU01393"/>
    </source>
</evidence>
<protein>
    <recommendedName>
        <fullName evidence="2 7">ubiquitinyl hydrolase 1</fullName>
        <ecNumber evidence="2 7">3.4.19.12</ecNumber>
    </recommendedName>
</protein>
<feature type="site" description="Transition state stabilizer" evidence="7">
    <location>
        <position position="128"/>
    </location>
</feature>
<reference evidence="10 11" key="1">
    <citation type="submission" date="2015-01" db="EMBL/GenBank/DDBJ databases">
        <title>The Genome Sequence of Capronia semiimmersa CBS27337.</title>
        <authorList>
            <consortium name="The Broad Institute Genomics Platform"/>
            <person name="Cuomo C."/>
            <person name="de Hoog S."/>
            <person name="Gorbushina A."/>
            <person name="Stielow B."/>
            <person name="Teixiera M."/>
            <person name="Abouelleil A."/>
            <person name="Chapman S.B."/>
            <person name="Priest M."/>
            <person name="Young S.K."/>
            <person name="Wortman J."/>
            <person name="Nusbaum C."/>
            <person name="Birren B."/>
        </authorList>
    </citation>
    <scope>NUCLEOTIDE SEQUENCE [LARGE SCALE GENOMIC DNA]</scope>
    <source>
        <strain evidence="10 11">CBS 27337</strain>
    </source>
</reference>
<dbReference type="HOGENOM" id="CLU_018316_3_0_1"/>
<dbReference type="GO" id="GO:0004843">
    <property type="term" value="F:cysteine-type deubiquitinase activity"/>
    <property type="evidence" value="ECO:0007669"/>
    <property type="project" value="UniProtKB-UniRule"/>
</dbReference>
<evidence type="ECO:0000256" key="3">
    <source>
        <dbReference type="ARBA" id="ARBA00022670"/>
    </source>
</evidence>
<dbReference type="InterPro" id="IPR001578">
    <property type="entry name" value="Peptidase_C12_UCH"/>
</dbReference>
<evidence type="ECO:0000259" key="9">
    <source>
        <dbReference type="PROSITE" id="PS52048"/>
    </source>
</evidence>
<gene>
    <name evidence="10" type="ORF">PV04_05260</name>
</gene>
<dbReference type="Proteomes" id="UP000054266">
    <property type="component" value="Unassembled WGS sequence"/>
</dbReference>
<dbReference type="FunFam" id="3.40.532.10:FF:000010">
    <property type="entry name" value="Ubiquitin carboxyl-terminal hydrolase"/>
    <property type="match status" value="1"/>
</dbReference>
<feature type="region of interest" description="Disordered" evidence="8">
    <location>
        <begin position="210"/>
        <end position="229"/>
    </location>
</feature>
<feature type="domain" description="UCH catalytic" evidence="9">
    <location>
        <begin position="56"/>
        <end position="299"/>
    </location>
</feature>
<dbReference type="InterPro" id="IPR036959">
    <property type="entry name" value="Peptidase_C12_UCH_sf"/>
</dbReference>
<evidence type="ECO:0000256" key="6">
    <source>
        <dbReference type="ARBA" id="ARBA00022807"/>
    </source>
</evidence>
<comment type="similarity">
    <text evidence="7">Belongs to the peptidase C12 family.</text>
</comment>
<evidence type="ECO:0000256" key="4">
    <source>
        <dbReference type="ARBA" id="ARBA00022786"/>
    </source>
</evidence>
<keyword evidence="5 7" id="KW-0378">Hydrolase</keyword>
<sequence>MPFDEKIVASPLTVADPPTDESVQESSLANSTPHDTASVSTEDIPVDGTQTGSWKGWAELENDPVIFSTLLREWGVPNVQVNEVVPLDSVFEYPPESIYGLIFLSRWAAPETENDTTEAPAGIWFANQTLSNSCATVALMNIINNHVTINLGETLNAFRSRTIGMTPKERGLALDQFDFVRDVHNSFATEFDKMNVDLRLKQDIVLEERRKRAATSKRPRKKRKEDEESLEDESGFHFVAYVPAGGNVWRMDGLERLPRRLGPVGNGDSWIAVVLPELQGQLESATTYALEYSLLSLTAMTQATSLEADKAKMDRMREDWGPFLAQLVKIHADNGTLRAALQ</sequence>
<feature type="region of interest" description="Disordered" evidence="8">
    <location>
        <begin position="1"/>
        <end position="54"/>
    </location>
</feature>
<keyword evidence="3 7" id="KW-0645">Protease</keyword>
<evidence type="ECO:0000256" key="1">
    <source>
        <dbReference type="ARBA" id="ARBA00000707"/>
    </source>
</evidence>
<dbReference type="GO" id="GO:0005737">
    <property type="term" value="C:cytoplasm"/>
    <property type="evidence" value="ECO:0007669"/>
    <property type="project" value="TreeGrafter"/>
</dbReference>
<accession>A0A0D2FS58</accession>
<feature type="site" description="Important for enzyme activity" evidence="7">
    <location>
        <position position="252"/>
    </location>
</feature>
<keyword evidence="6 7" id="KW-0788">Thiol protease</keyword>